<feature type="compositionally biased region" description="Low complexity" evidence="1">
    <location>
        <begin position="74"/>
        <end position="83"/>
    </location>
</feature>
<dbReference type="EMBL" id="GBHO01022779">
    <property type="protein sequence ID" value="JAG20825.1"/>
    <property type="molecule type" value="Transcribed_RNA"/>
</dbReference>
<protein>
    <submittedName>
        <fullName evidence="2">Uncharacterized protein</fullName>
    </submittedName>
</protein>
<evidence type="ECO:0000313" key="2">
    <source>
        <dbReference type="EMBL" id="JAG20825.1"/>
    </source>
</evidence>
<gene>
    <name evidence="2" type="ORF">CM83_105201</name>
</gene>
<dbReference type="AlphaFoldDB" id="A0A0A9XUF9"/>
<organism evidence="2">
    <name type="scientific">Lygus hesperus</name>
    <name type="common">Western plant bug</name>
    <dbReference type="NCBI Taxonomy" id="30085"/>
    <lineage>
        <taxon>Eukaryota</taxon>
        <taxon>Metazoa</taxon>
        <taxon>Ecdysozoa</taxon>
        <taxon>Arthropoda</taxon>
        <taxon>Hexapoda</taxon>
        <taxon>Insecta</taxon>
        <taxon>Pterygota</taxon>
        <taxon>Neoptera</taxon>
        <taxon>Paraneoptera</taxon>
        <taxon>Hemiptera</taxon>
        <taxon>Heteroptera</taxon>
        <taxon>Panheteroptera</taxon>
        <taxon>Cimicomorpha</taxon>
        <taxon>Miridae</taxon>
        <taxon>Mirini</taxon>
        <taxon>Lygus</taxon>
    </lineage>
</organism>
<evidence type="ECO:0000256" key="1">
    <source>
        <dbReference type="SAM" id="MobiDB-lite"/>
    </source>
</evidence>
<sequence length="121" mass="13982">MNYISKCTPVVARIELCHETRSVNLIYTTGMENDIRIPVLHDDDGIIHKERIEEIRSEMQNKKKKNKHHEVSSNTNNATTDTTVPLNDIEIQKHVEEILERSGKVPTSMKKEFIPNDPVYV</sequence>
<feature type="non-terminal residue" evidence="2">
    <location>
        <position position="121"/>
    </location>
</feature>
<name>A0A0A9XUF9_LYGHE</name>
<feature type="region of interest" description="Disordered" evidence="1">
    <location>
        <begin position="58"/>
        <end position="87"/>
    </location>
</feature>
<proteinExistence type="predicted"/>
<reference evidence="2" key="2">
    <citation type="submission" date="2014-07" db="EMBL/GenBank/DDBJ databases">
        <authorList>
            <person name="Hull J."/>
        </authorList>
    </citation>
    <scope>NUCLEOTIDE SEQUENCE</scope>
</reference>
<accession>A0A0A9XUF9</accession>
<reference evidence="2" key="1">
    <citation type="journal article" date="2014" name="PLoS ONE">
        <title>Transcriptome-Based Identification of ABC Transporters in the Western Tarnished Plant Bug Lygus hesperus.</title>
        <authorList>
            <person name="Hull J.J."/>
            <person name="Chaney K."/>
            <person name="Geib S.M."/>
            <person name="Fabrick J.A."/>
            <person name="Brent C.S."/>
            <person name="Walsh D."/>
            <person name="Lavine L.C."/>
        </authorList>
    </citation>
    <scope>NUCLEOTIDE SEQUENCE</scope>
</reference>